<sequence length="422" mass="46369">MAEDVALLLRRAGFGPTAAEMAAATKVGYAATLLSMMVPAGPDIGATSAPVPQLGPDGYAANPNLSTKQRAAADQAREEQTEQLTRWWLDRMTVANHQAVEKQLFFWHGHWATSIRKVKSPQLMLAQHRTLRLAPDFADMARRMVVDPALVYWLDGQLNTRTAPNENLARELFELFLLGRGRYTEVDVKEAGRALTGWRLDRRAERLVLDPGTHDTGSKTILGTQAAFTAQSLVELLLRQPGCADFIADRLWFRYASSTEPIPSATRERMVAAFPVPMAMLRALFTDDAFRATAGTMVKQPIEWMVGAMRQLGVRPANFPREVLIPLCDGLGGLGQRPFAPPSVGGWPAGAAWLTSAAARLKLSLAGKLASQLEPGRLTPEDVAAMLCVDRWTNRTYAVLRKVHNSRMLLTLSLISPEYAVT</sequence>
<proteinExistence type="predicted"/>
<organism evidence="1 2">
    <name type="scientific">Micromonospora endophytica</name>
    <dbReference type="NCBI Taxonomy" id="515350"/>
    <lineage>
        <taxon>Bacteria</taxon>
        <taxon>Bacillati</taxon>
        <taxon>Actinomycetota</taxon>
        <taxon>Actinomycetes</taxon>
        <taxon>Micromonosporales</taxon>
        <taxon>Micromonosporaceae</taxon>
        <taxon>Micromonospora</taxon>
    </lineage>
</organism>
<protein>
    <submittedName>
        <fullName evidence="1">DUF1800 domain-containing protein</fullName>
    </submittedName>
</protein>
<name>A0A2W2CM78_9ACTN</name>
<dbReference type="Pfam" id="PF08811">
    <property type="entry name" value="DUF1800"/>
    <property type="match status" value="1"/>
</dbReference>
<accession>A0A2W2CM78</accession>
<dbReference type="InterPro" id="IPR014917">
    <property type="entry name" value="DUF1800"/>
</dbReference>
<dbReference type="OrthoDB" id="9772295at2"/>
<reference evidence="1 2" key="1">
    <citation type="submission" date="2018-01" db="EMBL/GenBank/DDBJ databases">
        <title>Draft genome sequence of Jishengella endophytica.</title>
        <authorList>
            <person name="Sahin N."/>
            <person name="Ay H."/>
            <person name="Saygin H."/>
        </authorList>
    </citation>
    <scope>NUCLEOTIDE SEQUENCE [LARGE SCALE GENOMIC DNA]</scope>
    <source>
        <strain evidence="1 2">DSM 45430</strain>
    </source>
</reference>
<dbReference type="RefSeq" id="WP_111242384.1">
    <property type="nucleotide sequence ID" value="NZ_AP023358.1"/>
</dbReference>
<dbReference type="AlphaFoldDB" id="A0A2W2CM78"/>
<dbReference type="Proteomes" id="UP000248627">
    <property type="component" value="Unassembled WGS sequence"/>
</dbReference>
<comment type="caution">
    <text evidence="1">The sequence shown here is derived from an EMBL/GenBank/DDBJ whole genome shotgun (WGS) entry which is preliminary data.</text>
</comment>
<dbReference type="EMBL" id="POTX01000029">
    <property type="protein sequence ID" value="PZF99070.1"/>
    <property type="molecule type" value="Genomic_DNA"/>
</dbReference>
<evidence type="ECO:0000313" key="2">
    <source>
        <dbReference type="Proteomes" id="UP000248627"/>
    </source>
</evidence>
<gene>
    <name evidence="1" type="ORF">C1I93_06870</name>
</gene>
<evidence type="ECO:0000313" key="1">
    <source>
        <dbReference type="EMBL" id="PZF99070.1"/>
    </source>
</evidence>
<keyword evidence="2" id="KW-1185">Reference proteome</keyword>